<organism evidence="1 2">
    <name type="scientific">Peribacillus asahii</name>
    <dbReference type="NCBI Taxonomy" id="228899"/>
    <lineage>
        <taxon>Bacteria</taxon>
        <taxon>Bacillati</taxon>
        <taxon>Bacillota</taxon>
        <taxon>Bacilli</taxon>
        <taxon>Bacillales</taxon>
        <taxon>Bacillaceae</taxon>
        <taxon>Peribacillus</taxon>
    </lineage>
</organism>
<dbReference type="InterPro" id="IPR029058">
    <property type="entry name" value="AB_hydrolase_fold"/>
</dbReference>
<name>A0A398B0G2_9BACI</name>
<dbReference type="Pfam" id="PF26363">
    <property type="entry name" value="Phospholipase-like"/>
    <property type="match status" value="1"/>
</dbReference>
<sequence>MGCKIDKPSRKGTGFDATVFKKDNDIVIAYRGTEGDDIAGRGFKDLVADIRYIVQKDKERIDLFPNQFKDSVKLVQEVKKKYPKSNITLTGHSLGGALAGYAGAMENLEAVTYSAPPVVDILPQDVKDKVVKGEFDNKIVNYVHPQDSVGAGWFGEHERHVGSTDYVGSRFDVENADDYDKPVSRLVVSPITNNKKNG</sequence>
<dbReference type="Proteomes" id="UP000266016">
    <property type="component" value="Unassembled WGS sequence"/>
</dbReference>
<dbReference type="SUPFAM" id="SSF53474">
    <property type="entry name" value="alpha/beta-Hydrolases"/>
    <property type="match status" value="1"/>
</dbReference>
<gene>
    <name evidence="1" type="ORF">D1953_18105</name>
</gene>
<proteinExistence type="predicted"/>
<evidence type="ECO:0000313" key="1">
    <source>
        <dbReference type="EMBL" id="RID82398.1"/>
    </source>
</evidence>
<dbReference type="GO" id="GO:0006629">
    <property type="term" value="P:lipid metabolic process"/>
    <property type="evidence" value="ECO:0007669"/>
    <property type="project" value="InterPro"/>
</dbReference>
<protein>
    <submittedName>
        <fullName evidence="1">DUF2974 domain-containing protein</fullName>
    </submittedName>
</protein>
<dbReference type="AlphaFoldDB" id="A0A398B0G2"/>
<dbReference type="RefSeq" id="WP_119118561.1">
    <property type="nucleotide sequence ID" value="NZ_QWVS01000048.1"/>
</dbReference>
<dbReference type="EMBL" id="QWVS01000048">
    <property type="protein sequence ID" value="RID82398.1"/>
    <property type="molecule type" value="Genomic_DNA"/>
</dbReference>
<evidence type="ECO:0000313" key="2">
    <source>
        <dbReference type="Proteomes" id="UP000266016"/>
    </source>
</evidence>
<keyword evidence="2" id="KW-1185">Reference proteome</keyword>
<comment type="caution">
    <text evidence="1">The sequence shown here is derived from an EMBL/GenBank/DDBJ whole genome shotgun (WGS) entry which is preliminary data.</text>
</comment>
<dbReference type="Gene3D" id="3.40.50.1820">
    <property type="entry name" value="alpha/beta hydrolase"/>
    <property type="match status" value="1"/>
</dbReference>
<reference evidence="1 2" key="1">
    <citation type="submission" date="2018-08" db="EMBL/GenBank/DDBJ databases">
        <title>Bacillus jemisoniae sp. nov., Bacillus chryseoplanitiae sp. nov., Bacillus resnikiae sp. nov., and Bacillus frankliniae sp. nov., isolated from Viking spacecraft and associated surfaces.</title>
        <authorList>
            <person name="Seuylemezian A."/>
            <person name="Vaishampayan P."/>
        </authorList>
    </citation>
    <scope>NUCLEOTIDE SEQUENCE [LARGE SCALE GENOMIC DNA]</scope>
    <source>
        <strain evidence="1 2">MA001</strain>
    </source>
</reference>
<accession>A0A398B0G2</accession>